<dbReference type="RefSeq" id="WP_008223567.1">
    <property type="nucleotide sequence ID" value="NZ_BAFK01000023.1"/>
</dbReference>
<comment type="caution">
    <text evidence="3">The sequence shown here is derived from an EMBL/GenBank/DDBJ whole genome shotgun (WGS) entry which is preliminary data.</text>
</comment>
<dbReference type="PANTHER" id="PTHR35936:SF6">
    <property type="entry name" value="AMINO ACID ABC TRANSPORTER SUBSTRATE-BINDING PAAT FAMILY PROTEIN"/>
    <property type="match status" value="1"/>
</dbReference>
<proteinExistence type="inferred from homology"/>
<gene>
    <name evidence="3" type="ORF">RNAN_3236</name>
</gene>
<name>I1E1N9_9GAMM</name>
<dbReference type="STRING" id="562729.RNAN_3236"/>
<evidence type="ECO:0000313" key="4">
    <source>
        <dbReference type="Proteomes" id="UP000004374"/>
    </source>
</evidence>
<evidence type="ECO:0000256" key="2">
    <source>
        <dbReference type="SAM" id="SignalP"/>
    </source>
</evidence>
<evidence type="ECO:0000256" key="1">
    <source>
        <dbReference type="ARBA" id="ARBA00010333"/>
    </source>
</evidence>
<protein>
    <submittedName>
        <fullName evidence="3">Uncharacterized protein</fullName>
    </submittedName>
</protein>
<keyword evidence="4" id="KW-1185">Reference proteome</keyword>
<sequence length="257" mass="28868">MRKSSRWFLLFAVMFSATFSAWLSAQPPLQLRAIVSESNTPPYAIFAADGSLQAGISKDIIDELARQLGAGVSYLNLPRTRVEPWLRDGKAELACFLNPDWVNEPEKLSWTGALFSTQQLMIRRHDSEPVTAIQYLAGKRVGTTWGFTYPELEQVFRLGDVIRDDAHSLESNLMRLKQGRLDVVMTVDLSYHFYVKTSGDTSFAADALWSAPPSVYCALSNYDKALSARLKQQFAQLVENGFIGRQLNFYMGRPATP</sequence>
<dbReference type="Proteomes" id="UP000004374">
    <property type="component" value="Unassembled WGS sequence"/>
</dbReference>
<dbReference type="Gene3D" id="3.40.190.10">
    <property type="entry name" value="Periplasmic binding protein-like II"/>
    <property type="match status" value="2"/>
</dbReference>
<accession>I1E1N9</accession>
<dbReference type="PANTHER" id="PTHR35936">
    <property type="entry name" value="MEMBRANE-BOUND LYTIC MUREIN TRANSGLYCOSYLASE F"/>
    <property type="match status" value="1"/>
</dbReference>
<feature type="signal peptide" evidence="2">
    <location>
        <begin position="1"/>
        <end position="25"/>
    </location>
</feature>
<keyword evidence="2" id="KW-0732">Signal</keyword>
<evidence type="ECO:0000313" key="3">
    <source>
        <dbReference type="EMBL" id="GAB60217.1"/>
    </source>
</evidence>
<dbReference type="EMBL" id="BAFK01000023">
    <property type="protein sequence ID" value="GAB60217.1"/>
    <property type="molecule type" value="Genomic_DNA"/>
</dbReference>
<dbReference type="AlphaFoldDB" id="I1E1N9"/>
<organism evidence="3 4">
    <name type="scientific">Rheinheimera nanhaiensis E407-8</name>
    <dbReference type="NCBI Taxonomy" id="562729"/>
    <lineage>
        <taxon>Bacteria</taxon>
        <taxon>Pseudomonadati</taxon>
        <taxon>Pseudomonadota</taxon>
        <taxon>Gammaproteobacteria</taxon>
        <taxon>Chromatiales</taxon>
        <taxon>Chromatiaceae</taxon>
        <taxon>Rheinheimera</taxon>
    </lineage>
</organism>
<dbReference type="SUPFAM" id="SSF53850">
    <property type="entry name" value="Periplasmic binding protein-like II"/>
    <property type="match status" value="1"/>
</dbReference>
<reference evidence="3 4" key="1">
    <citation type="journal article" date="2012" name="J. Bacteriol.">
        <title>Genome Sequence of the Protease-Producing Bacterium Rheinheimera nanhaiensis E407-8T, Isolated from Deep-Sea Sediment of the South China Sea.</title>
        <authorList>
            <person name="Zhang X.-Y."/>
            <person name="Zhang Y.-J."/>
            <person name="Qin Q.-L."/>
            <person name="Xie B.-B."/>
            <person name="Chen X.-L."/>
            <person name="Zhou B.-C."/>
            <person name="Zhang Y.-Z."/>
        </authorList>
    </citation>
    <scope>NUCLEOTIDE SEQUENCE [LARGE SCALE GENOMIC DNA]</scope>
    <source>
        <strain evidence="3 4">E407-8</strain>
    </source>
</reference>
<comment type="similarity">
    <text evidence="1">Belongs to the bacterial solute-binding protein 3 family.</text>
</comment>
<feature type="chain" id="PRO_5003638826" evidence="2">
    <location>
        <begin position="26"/>
        <end position="257"/>
    </location>
</feature>